<dbReference type="InterPro" id="IPR050634">
    <property type="entry name" value="DNA_Topoisomerase_II"/>
</dbReference>
<dbReference type="EMBL" id="DS550176">
    <property type="protein sequence ID" value="EDR23749.1"/>
    <property type="molecule type" value="Genomic_DNA"/>
</dbReference>
<dbReference type="GO" id="GO:0016491">
    <property type="term" value="F:oxidoreductase activity"/>
    <property type="evidence" value="ECO:0007669"/>
    <property type="project" value="UniProtKB-KW"/>
</dbReference>
<dbReference type="SUPFAM" id="SSF55874">
    <property type="entry name" value="ATPase domain of HSP90 chaperone/DNA topoisomerase II/histidine kinase"/>
    <property type="match status" value="1"/>
</dbReference>
<dbReference type="Pfam" id="PF00521">
    <property type="entry name" value="DNA_topoisoIV"/>
    <property type="match status" value="1"/>
</dbReference>
<dbReference type="FunFam" id="1.10.268.10:FF:000012">
    <property type="entry name" value="DNA topoisomerase 2"/>
    <property type="match status" value="1"/>
</dbReference>
<feature type="compositionally biased region" description="Basic residues" evidence="14">
    <location>
        <begin position="1199"/>
        <end position="1209"/>
    </location>
</feature>
<dbReference type="FunFam" id="3.90.199.10:FF:000009">
    <property type="entry name" value="DNA topoisomerase 2"/>
    <property type="match status" value="1"/>
</dbReference>
<organism evidence="18">
    <name type="scientific">Entamoeba dispar (strain ATCC PRA-260 / SAW760)</name>
    <dbReference type="NCBI Taxonomy" id="370354"/>
    <lineage>
        <taxon>Eukaryota</taxon>
        <taxon>Amoebozoa</taxon>
        <taxon>Evosea</taxon>
        <taxon>Archamoebae</taxon>
        <taxon>Mastigamoebida</taxon>
        <taxon>Entamoebidae</taxon>
        <taxon>Entamoeba</taxon>
    </lineage>
</organism>
<dbReference type="InterPro" id="IPR020568">
    <property type="entry name" value="Ribosomal_Su5_D2-typ_SF"/>
</dbReference>
<dbReference type="FunFam" id="3.30.565.10:FF:000004">
    <property type="entry name" value="DNA topoisomerase 2"/>
    <property type="match status" value="1"/>
</dbReference>
<dbReference type="PROSITE" id="PS50880">
    <property type="entry name" value="TOPRIM"/>
    <property type="match status" value="1"/>
</dbReference>
<dbReference type="GO" id="GO:0000712">
    <property type="term" value="P:resolution of meiotic recombination intermediates"/>
    <property type="evidence" value="ECO:0007669"/>
    <property type="project" value="TreeGrafter"/>
</dbReference>
<dbReference type="eggNOG" id="KOG0355">
    <property type="taxonomic scope" value="Eukaryota"/>
</dbReference>
<feature type="compositionally biased region" description="Acidic residues" evidence="14">
    <location>
        <begin position="1342"/>
        <end position="1351"/>
    </location>
</feature>
<comment type="cofactor">
    <cofactor evidence="3">
        <name>Mg(2+)</name>
        <dbReference type="ChEBI" id="CHEBI:18420"/>
    </cofactor>
</comment>
<evidence type="ECO:0000256" key="11">
    <source>
        <dbReference type="ARBA" id="ARBA00023235"/>
    </source>
</evidence>
<dbReference type="GO" id="GO:0046872">
    <property type="term" value="F:metal ion binding"/>
    <property type="evidence" value="ECO:0007669"/>
    <property type="project" value="UniProtKB-KW"/>
</dbReference>
<keyword evidence="11 12" id="KW-0413">Isomerase</keyword>
<dbReference type="SUPFAM" id="SSF56719">
    <property type="entry name" value="Type II DNA topoisomerase"/>
    <property type="match status" value="1"/>
</dbReference>
<dbReference type="PANTHER" id="PTHR10169:SF38">
    <property type="entry name" value="DNA TOPOISOMERASE 2"/>
    <property type="match status" value="1"/>
</dbReference>
<dbReference type="Pfam" id="PF16898">
    <property type="entry name" value="TOPRIM_C"/>
    <property type="match status" value="1"/>
</dbReference>
<keyword evidence="5" id="KW-0479">Metal-binding</keyword>
<evidence type="ECO:0000256" key="12">
    <source>
        <dbReference type="PROSITE-ProRule" id="PRU01384"/>
    </source>
</evidence>
<dbReference type="Proteomes" id="UP000008076">
    <property type="component" value="Unassembled WGS sequence"/>
</dbReference>
<dbReference type="Gene3D" id="3.30.565.10">
    <property type="entry name" value="Histidine kinase-like ATPase, C-terminal domain"/>
    <property type="match status" value="1"/>
</dbReference>
<dbReference type="GO" id="GO:0003677">
    <property type="term" value="F:DNA binding"/>
    <property type="evidence" value="ECO:0007669"/>
    <property type="project" value="UniProtKB-UniRule"/>
</dbReference>
<dbReference type="InterPro" id="IPR013759">
    <property type="entry name" value="Topo_IIA_B_C"/>
</dbReference>
<dbReference type="InterPro" id="IPR014721">
    <property type="entry name" value="Ribsml_uS5_D2-typ_fold_subgr"/>
</dbReference>
<evidence type="ECO:0000259" key="15">
    <source>
        <dbReference type="PROSITE" id="PS50880"/>
    </source>
</evidence>
<evidence type="ECO:0000256" key="6">
    <source>
        <dbReference type="ARBA" id="ARBA00022741"/>
    </source>
</evidence>
<dbReference type="GO" id="GO:0000819">
    <property type="term" value="P:sister chromatid segregation"/>
    <property type="evidence" value="ECO:0007669"/>
    <property type="project" value="TreeGrafter"/>
</dbReference>
<dbReference type="GeneID" id="5885019"/>
<feature type="compositionally biased region" description="Acidic residues" evidence="14">
    <location>
        <begin position="1304"/>
        <end position="1323"/>
    </location>
</feature>
<feature type="active site" description="O-(5'-phospho-DNA)-tyrosine intermediate" evidence="12">
    <location>
        <position position="766"/>
    </location>
</feature>
<dbReference type="InterPro" id="IPR036890">
    <property type="entry name" value="HATPase_C_sf"/>
</dbReference>
<evidence type="ECO:0000256" key="3">
    <source>
        <dbReference type="ARBA" id="ARBA00001946"/>
    </source>
</evidence>
<evidence type="ECO:0000256" key="8">
    <source>
        <dbReference type="ARBA" id="ARBA00022842"/>
    </source>
</evidence>
<dbReference type="InterPro" id="IPR031660">
    <property type="entry name" value="TOPRIM_C"/>
</dbReference>
<keyword evidence="17" id="KW-0560">Oxidoreductase</keyword>
<dbReference type="SMART" id="SM00433">
    <property type="entry name" value="TOP2c"/>
    <property type="match status" value="1"/>
</dbReference>
<proteinExistence type="inferred from homology"/>
<keyword evidence="8" id="KW-0460">Magnesium</keyword>
<dbReference type="Gene3D" id="3.30.230.10">
    <property type="match status" value="1"/>
</dbReference>
<dbReference type="PRINTS" id="PR00418">
    <property type="entry name" value="TPI2FAMILY"/>
</dbReference>
<dbReference type="InterPro" id="IPR001241">
    <property type="entry name" value="Topo_IIA"/>
</dbReference>
<dbReference type="Gene3D" id="1.10.268.10">
    <property type="entry name" value="Topoisomerase, domain 3"/>
    <property type="match status" value="1"/>
</dbReference>
<comment type="cofactor">
    <cofactor evidence="2">
        <name>Ca(2+)</name>
        <dbReference type="ChEBI" id="CHEBI:29108"/>
    </cofactor>
</comment>
<name>B0EP10_ENTDS</name>
<evidence type="ECO:0000256" key="14">
    <source>
        <dbReference type="SAM" id="MobiDB-lite"/>
    </source>
</evidence>
<sequence length="1351" mass="155730">MSKEKEKLEDIYVKLSHKEQILTRPDTYIGSIERNDEQVWLYEEPTEQYEEGRMVQKVISLAPGLFKIYDEILVNASDNFQRDPKMTTIKVTIEGNSITVYNNGKGIPIEIHKKENIYIPELIFGHLLTSSNYKDDDKKVTGGRNGYGAKLANIFSTKFSIETCDGKKIYKQTWKNNMSDKEEPEIESVKKVEEYTKVTFTPDYKRFQMKGMEDDARRLLIRRAYDIAGCNPGKRIWINGKKVCFKNFAEYARMYVGDEPIVSEKAGERWDICVCASKGEPMQISFVNSINTSHGGTHVDYVTGLMTKYLAEKMKKLNKKGAEIKPFQIKNHLFVFVNSLIENPAFDSQTKETLKTQVNKFGSKPTLSDKFFKELGKLSVVDDILAWAIKKGEMDLNKSGGKKTARITGIPKLDDANKAGTKEGNLCTLILTEGDSAKTLAVSGLSVVGRDYYGVFPLRGKPLNAREIAPSKVKENQEFENIAKIMGLRYGKVYSSINELRYGSVMIMADQDFDGSHIKGLLINYFHTFWPSLLKIDNFLVEFITPIVKVKRGKQEISFFTLPQFNEWKDARIQEGQLKKWEIKYYKGLGTSKDSDAKAYFSDLDTHKIKFAYDGASSDEVIDLAFNRKRADDRKEWLKGYDPNTYLDQDVDSISYEDFVHKELILFSYDDCERSIPSVVDGLKPSQRKVLWTCLEKNIMKELKVSQLSGLVSEKSSYHHGEVSLQATIVNMAQNFCGSNNVNWLLPSGQFGSRLGGGKDQAAARYIYTRLSSISRYLCPKDDDQILEYLVDEDRRIEPKYYCPIIPTVLVNGADGIGTGWSTAVSNYNPLDLVDNCRRYLNGEEFKEMKPWFRGWTGQLRKNKDGSGYDCYGKWRRLADDKIEITELPIQIWTDTYKQHLEKCIEAKIVKGYSEYHMVNTVHFVIDLVQPMSDEDIWTNLKLVSSVKTTNMHLFNSEYKITKYHTVLDILAEFCDVRMKGYEERKKAIIESMERQLMILSNKVRFIKMVIEGDLIINNRKKNELYKDLIKLGFDQIRDPKKANKSKPIGESEDAEIKEEDDDDEVGGYDYLLGMKIWTLTYEKAKKLMEDCDDLKTQIDTVKTTPVKDMWLKDLDAFVKKYPQWLEEEEILLKKGDKSTKRVIMGKKGKSTKKTSRKVALTSSIMDKSPSELAKKYKAKLEDYEWKTMPDENTEIKKKTIKKVTTTRKRKDEDLSLSGDEKTKRKRTTKKTTTKKVTKKRTTKVSKEEEGIDKEENDTPAKTSRKKKTKKVVVKEEDEESDSIFIDDDEDDNESVKEIKSDSTDDEMSEDEEIFEEEEEDEEPKPKRRKRALKKEKSDDSFIVDDDDEIW</sequence>
<dbReference type="SMART" id="SM00434">
    <property type="entry name" value="TOP4c"/>
    <property type="match status" value="1"/>
</dbReference>
<accession>B0EP10</accession>
<dbReference type="InterPro" id="IPR018522">
    <property type="entry name" value="TopoIIA_CS"/>
</dbReference>
<keyword evidence="18" id="KW-1185">Reference proteome</keyword>
<evidence type="ECO:0000256" key="4">
    <source>
        <dbReference type="ARBA" id="ARBA00011080"/>
    </source>
</evidence>
<dbReference type="Gene3D" id="3.30.1360.40">
    <property type="match status" value="1"/>
</dbReference>
<dbReference type="GO" id="GO:0005524">
    <property type="term" value="F:ATP binding"/>
    <property type="evidence" value="ECO:0007669"/>
    <property type="project" value="UniProtKB-UniRule"/>
</dbReference>
<protein>
    <recommendedName>
        <fullName evidence="13">DNA topoisomerase 2</fullName>
        <ecNumber evidence="13">5.6.2.2</ecNumber>
    </recommendedName>
</protein>
<dbReference type="GO" id="GO:0005634">
    <property type="term" value="C:nucleus"/>
    <property type="evidence" value="ECO:0007669"/>
    <property type="project" value="TreeGrafter"/>
</dbReference>
<dbReference type="InterPro" id="IPR013758">
    <property type="entry name" value="Topo_IIA_A/C_ab"/>
</dbReference>
<dbReference type="InterPro" id="IPR013757">
    <property type="entry name" value="Topo_IIA_A_a_sf"/>
</dbReference>
<evidence type="ECO:0000256" key="13">
    <source>
        <dbReference type="RuleBase" id="RU362094"/>
    </source>
</evidence>
<dbReference type="CDD" id="cd16930">
    <property type="entry name" value="HATPase_TopII-like"/>
    <property type="match status" value="1"/>
</dbReference>
<comment type="similarity">
    <text evidence="4 13">Belongs to the type II topoisomerase family.</text>
</comment>
<dbReference type="Pfam" id="PF00204">
    <property type="entry name" value="DNA_gyraseB"/>
    <property type="match status" value="1"/>
</dbReference>
<dbReference type="GO" id="GO:0006265">
    <property type="term" value="P:DNA topological change"/>
    <property type="evidence" value="ECO:0007669"/>
    <property type="project" value="UniProtKB-UniRule"/>
</dbReference>
<dbReference type="FunFam" id="3.30.230.10:FF:000008">
    <property type="entry name" value="DNA topoisomerase 2"/>
    <property type="match status" value="1"/>
</dbReference>
<evidence type="ECO:0000256" key="9">
    <source>
        <dbReference type="ARBA" id="ARBA00023029"/>
    </source>
</evidence>
<dbReference type="EC" id="5.6.2.2" evidence="13"/>
<evidence type="ECO:0000313" key="18">
    <source>
        <dbReference type="Proteomes" id="UP000008076"/>
    </source>
</evidence>
<evidence type="ECO:0000256" key="2">
    <source>
        <dbReference type="ARBA" id="ARBA00001913"/>
    </source>
</evidence>
<comment type="function">
    <text evidence="13">Control of topological states of DNA by transient breakage and subsequent rejoining of DNA strands. Topoisomerase II makes double-strand breaks.</text>
</comment>
<dbReference type="FunFam" id="3.40.50.670:FF:000001">
    <property type="entry name" value="DNA topoisomerase 2"/>
    <property type="match status" value="2"/>
</dbReference>
<dbReference type="InterPro" id="IPR006171">
    <property type="entry name" value="TOPRIM_dom"/>
</dbReference>
<dbReference type="InterPro" id="IPR001154">
    <property type="entry name" value="TopoII_euk"/>
</dbReference>
<keyword evidence="7 13" id="KW-0067">ATP-binding</keyword>
<dbReference type="InterPro" id="IPR034157">
    <property type="entry name" value="TOPRIM_TopoII"/>
</dbReference>
<feature type="domain" description="Toprim" evidence="15">
    <location>
        <begin position="427"/>
        <end position="541"/>
    </location>
</feature>
<dbReference type="CDD" id="cd03365">
    <property type="entry name" value="TOPRIM_TopoIIA"/>
    <property type="match status" value="1"/>
</dbReference>
<feature type="compositionally biased region" description="Basic residues" evidence="14">
    <location>
        <begin position="1263"/>
        <end position="1272"/>
    </location>
</feature>
<dbReference type="OMA" id="TWTQDFK"/>
<feature type="compositionally biased region" description="Acidic residues" evidence="14">
    <location>
        <begin position="1276"/>
        <end position="1293"/>
    </location>
</feature>
<dbReference type="PANTHER" id="PTHR10169">
    <property type="entry name" value="DNA TOPOISOMERASE/GYRASE"/>
    <property type="match status" value="1"/>
</dbReference>
<evidence type="ECO:0000256" key="5">
    <source>
        <dbReference type="ARBA" id="ARBA00022723"/>
    </source>
</evidence>
<dbReference type="CDD" id="cd03481">
    <property type="entry name" value="TopoIIA_Trans_ScTopoIIA"/>
    <property type="match status" value="1"/>
</dbReference>
<feature type="compositionally biased region" description="Acidic residues" evidence="14">
    <location>
        <begin position="1051"/>
        <end position="1060"/>
    </location>
</feature>
<dbReference type="SMART" id="SM00387">
    <property type="entry name" value="HATPase_c"/>
    <property type="match status" value="1"/>
</dbReference>
<keyword evidence="10 12" id="KW-0238">DNA-binding</keyword>
<dbReference type="PROSITE" id="PS52040">
    <property type="entry name" value="TOPO_IIA"/>
    <property type="match status" value="1"/>
</dbReference>
<dbReference type="InterPro" id="IPR003594">
    <property type="entry name" value="HATPase_dom"/>
</dbReference>
<dbReference type="SUPFAM" id="SSF54211">
    <property type="entry name" value="Ribosomal protein S5 domain 2-like"/>
    <property type="match status" value="1"/>
</dbReference>
<evidence type="ECO:0000256" key="7">
    <source>
        <dbReference type="ARBA" id="ARBA00022840"/>
    </source>
</evidence>
<dbReference type="FunFam" id="3.30.1490.30:FF:000001">
    <property type="entry name" value="DNA topoisomerase 2"/>
    <property type="match status" value="1"/>
</dbReference>
<dbReference type="OrthoDB" id="276498at2759"/>
<comment type="subunit">
    <text evidence="13">Homodimer.</text>
</comment>
<dbReference type="InterPro" id="IPR013760">
    <property type="entry name" value="Topo_IIA-like_dom_sf"/>
</dbReference>
<dbReference type="PRINTS" id="PR01158">
    <property type="entry name" value="TOPISMRASEII"/>
</dbReference>
<dbReference type="Gene3D" id="3.90.199.10">
    <property type="entry name" value="Topoisomerase II, domain 5"/>
    <property type="match status" value="1"/>
</dbReference>
<evidence type="ECO:0000259" key="16">
    <source>
        <dbReference type="PROSITE" id="PS52040"/>
    </source>
</evidence>
<feature type="compositionally biased region" description="Basic residues" evidence="14">
    <location>
        <begin position="1224"/>
        <end position="1244"/>
    </location>
</feature>
<keyword evidence="9 12" id="KW-0799">Topoisomerase</keyword>
<feature type="region of interest" description="Disordered" evidence="14">
    <location>
        <begin position="1041"/>
        <end position="1060"/>
    </location>
</feature>
<dbReference type="PROSITE" id="PS00177">
    <property type="entry name" value="TOPOISOMERASE_II"/>
    <property type="match status" value="1"/>
</dbReference>
<dbReference type="Pfam" id="PF02518">
    <property type="entry name" value="HATPase_c"/>
    <property type="match status" value="1"/>
</dbReference>
<feature type="compositionally biased region" description="Basic and acidic residues" evidence="14">
    <location>
        <begin position="1294"/>
        <end position="1303"/>
    </location>
</feature>
<dbReference type="RefSeq" id="XP_001739872.1">
    <property type="nucleotide sequence ID" value="XM_001739820.1"/>
</dbReference>
<feature type="compositionally biased region" description="Basic and acidic residues" evidence="14">
    <location>
        <begin position="1210"/>
        <end position="1223"/>
    </location>
</feature>
<dbReference type="InterPro" id="IPR002205">
    <property type="entry name" value="Topo_IIA_dom_A"/>
</dbReference>
<feature type="region of interest" description="Disordered" evidence="14">
    <location>
        <begin position="1195"/>
        <end position="1351"/>
    </location>
</feature>
<evidence type="ECO:0000256" key="1">
    <source>
        <dbReference type="ARBA" id="ARBA00000185"/>
    </source>
</evidence>
<dbReference type="Gene3D" id="3.40.50.670">
    <property type="match status" value="1"/>
</dbReference>
<evidence type="ECO:0000313" key="17">
    <source>
        <dbReference type="EMBL" id="EDR23749.1"/>
    </source>
</evidence>
<feature type="domain" description="Topo IIA-type catalytic" evidence="16">
    <location>
        <begin position="676"/>
        <end position="1115"/>
    </location>
</feature>
<reference evidence="18" key="1">
    <citation type="submission" date="2007-12" db="EMBL/GenBank/DDBJ databases">
        <title>Annotation of Entamoeba dispar SAW760.</title>
        <authorList>
            <person name="Lorenzi H."/>
            <person name="Inman J."/>
            <person name="Schobel S."/>
            <person name="Amedeo P."/>
            <person name="Caler E."/>
        </authorList>
    </citation>
    <scope>NUCLEOTIDE SEQUENCE [LARGE SCALE GENOMIC DNA]</scope>
    <source>
        <strain evidence="18">ATCC PRA-260 / SAW760</strain>
    </source>
</reference>
<gene>
    <name evidence="17" type="ORF">EDI_308810</name>
</gene>
<dbReference type="GO" id="GO:0003918">
    <property type="term" value="F:DNA topoisomerase type II (double strand cut, ATP-hydrolyzing) activity"/>
    <property type="evidence" value="ECO:0007669"/>
    <property type="project" value="UniProtKB-UniRule"/>
</dbReference>
<dbReference type="VEuPathDB" id="AmoebaDB:EDI_308810"/>
<comment type="catalytic activity">
    <reaction evidence="1 12 13">
        <text>ATP-dependent breakage, passage and rejoining of double-stranded DNA.</text>
        <dbReference type="EC" id="5.6.2.2"/>
    </reaction>
</comment>
<dbReference type="Pfam" id="PF01751">
    <property type="entry name" value="Toprim"/>
    <property type="match status" value="1"/>
</dbReference>
<dbReference type="InterPro" id="IPR013506">
    <property type="entry name" value="Topo_IIA_bsu_dom2"/>
</dbReference>
<evidence type="ECO:0000256" key="10">
    <source>
        <dbReference type="ARBA" id="ARBA00023125"/>
    </source>
</evidence>
<keyword evidence="6 13" id="KW-0547">Nucleotide-binding</keyword>
<dbReference type="Gene3D" id="3.30.1490.30">
    <property type="match status" value="1"/>
</dbReference>
<dbReference type="KEGG" id="edi:EDI_308810"/>